<dbReference type="Pfam" id="PF25797">
    <property type="entry name" value="PDF2_C"/>
    <property type="match status" value="1"/>
</dbReference>
<evidence type="ECO:0000313" key="3">
    <source>
        <dbReference type="EMBL" id="GAU51675.1"/>
    </source>
</evidence>
<feature type="domain" description="HD-Zip IV C-terminal" evidence="2">
    <location>
        <begin position="26"/>
        <end position="140"/>
    </location>
</feature>
<protein>
    <recommendedName>
        <fullName evidence="2">HD-Zip IV C-terminal domain-containing protein</fullName>
    </recommendedName>
</protein>
<feature type="region of interest" description="Disordered" evidence="1">
    <location>
        <begin position="1"/>
        <end position="29"/>
    </location>
</feature>
<accession>A0A2Z6PL54</accession>
<sequence>TYDADDDDDDDDSDNGDYNDDEEDHNNNNKNVQIFQEVCIDPVVAYVVYAPISIRNMRKILNEENSSDFGILPWGFMISRDGNFDADDTYGSDHHRQKGSLLTFSFRVLVPAEAPLGVTLQNLTSIFTTTIEKIQNALDCEDDD</sequence>
<dbReference type="AlphaFoldDB" id="A0A2Z6PL54"/>
<dbReference type="PANTHER" id="PTHR45654:SF9">
    <property type="entry name" value="HOMEOBOX-LEUCINE ZIPPER PROTEIN HDG10-RELATED"/>
    <property type="match status" value="1"/>
</dbReference>
<gene>
    <name evidence="3" type="ORF">TSUD_414920</name>
</gene>
<feature type="compositionally biased region" description="Acidic residues" evidence="1">
    <location>
        <begin position="1"/>
        <end position="24"/>
    </location>
</feature>
<dbReference type="EMBL" id="DF975362">
    <property type="protein sequence ID" value="GAU51675.1"/>
    <property type="molecule type" value="Genomic_DNA"/>
</dbReference>
<dbReference type="InterPro" id="IPR042160">
    <property type="entry name" value="HD-Zip_IV"/>
</dbReference>
<dbReference type="Proteomes" id="UP000242715">
    <property type="component" value="Unassembled WGS sequence"/>
</dbReference>
<evidence type="ECO:0000313" key="4">
    <source>
        <dbReference type="Proteomes" id="UP000242715"/>
    </source>
</evidence>
<evidence type="ECO:0000259" key="2">
    <source>
        <dbReference type="Pfam" id="PF25797"/>
    </source>
</evidence>
<dbReference type="PANTHER" id="PTHR45654">
    <property type="entry name" value="HOMEOBOX-LEUCINE ZIPPER PROTEIN MERISTEM L1"/>
    <property type="match status" value="1"/>
</dbReference>
<proteinExistence type="predicted"/>
<dbReference type="InterPro" id="IPR057993">
    <property type="entry name" value="HD-Zip_IV_C"/>
</dbReference>
<name>A0A2Z6PL54_TRISU</name>
<feature type="non-terminal residue" evidence="3">
    <location>
        <position position="1"/>
    </location>
</feature>
<dbReference type="OrthoDB" id="10350823at2759"/>
<keyword evidence="4" id="KW-1185">Reference proteome</keyword>
<organism evidence="3 4">
    <name type="scientific">Trifolium subterraneum</name>
    <name type="common">Subterranean clover</name>
    <dbReference type="NCBI Taxonomy" id="3900"/>
    <lineage>
        <taxon>Eukaryota</taxon>
        <taxon>Viridiplantae</taxon>
        <taxon>Streptophyta</taxon>
        <taxon>Embryophyta</taxon>
        <taxon>Tracheophyta</taxon>
        <taxon>Spermatophyta</taxon>
        <taxon>Magnoliopsida</taxon>
        <taxon>eudicotyledons</taxon>
        <taxon>Gunneridae</taxon>
        <taxon>Pentapetalae</taxon>
        <taxon>rosids</taxon>
        <taxon>fabids</taxon>
        <taxon>Fabales</taxon>
        <taxon>Fabaceae</taxon>
        <taxon>Papilionoideae</taxon>
        <taxon>50 kb inversion clade</taxon>
        <taxon>NPAAA clade</taxon>
        <taxon>Hologalegina</taxon>
        <taxon>IRL clade</taxon>
        <taxon>Trifolieae</taxon>
        <taxon>Trifolium</taxon>
    </lineage>
</organism>
<reference evidence="4" key="1">
    <citation type="journal article" date="2017" name="Front. Plant Sci.">
        <title>Climate Clever Clovers: New Paradigm to Reduce the Environmental Footprint of Ruminants by Breeding Low Methanogenic Forages Utilizing Haplotype Variation.</title>
        <authorList>
            <person name="Kaur P."/>
            <person name="Appels R."/>
            <person name="Bayer P.E."/>
            <person name="Keeble-Gagnere G."/>
            <person name="Wang J."/>
            <person name="Hirakawa H."/>
            <person name="Shirasawa K."/>
            <person name="Vercoe P."/>
            <person name="Stefanova K."/>
            <person name="Durmic Z."/>
            <person name="Nichols P."/>
            <person name="Revell C."/>
            <person name="Isobe S.N."/>
            <person name="Edwards D."/>
            <person name="Erskine W."/>
        </authorList>
    </citation>
    <scope>NUCLEOTIDE SEQUENCE [LARGE SCALE GENOMIC DNA]</scope>
    <source>
        <strain evidence="4">cv. Daliak</strain>
    </source>
</reference>
<evidence type="ECO:0000256" key="1">
    <source>
        <dbReference type="SAM" id="MobiDB-lite"/>
    </source>
</evidence>